<dbReference type="GO" id="GO:0043565">
    <property type="term" value="F:sequence-specific DNA binding"/>
    <property type="evidence" value="ECO:0007669"/>
    <property type="project" value="InterPro"/>
</dbReference>
<evidence type="ECO:0000256" key="2">
    <source>
        <dbReference type="ARBA" id="ARBA00023125"/>
    </source>
</evidence>
<keyword evidence="3" id="KW-0804">Transcription</keyword>
<evidence type="ECO:0000256" key="3">
    <source>
        <dbReference type="ARBA" id="ARBA00023163"/>
    </source>
</evidence>
<dbReference type="InterPro" id="IPR009057">
    <property type="entry name" value="Homeodomain-like_sf"/>
</dbReference>
<dbReference type="InterPro" id="IPR018060">
    <property type="entry name" value="HTH_AraC"/>
</dbReference>
<keyword evidence="6" id="KW-1185">Reference proteome</keyword>
<dbReference type="Gene3D" id="1.10.10.60">
    <property type="entry name" value="Homeodomain-like"/>
    <property type="match status" value="1"/>
</dbReference>
<reference evidence="5 6" key="1">
    <citation type="submission" date="2019-07" db="EMBL/GenBank/DDBJ databases">
        <title>Draft Genome Sequences of Bacteroides pyogenes Strains Isolated from the Uterus Holstein Dairy Cows with Metritis.</title>
        <authorList>
            <person name="Cunha F."/>
            <person name="Galvao K.N."/>
            <person name="Jeon S.J."/>
            <person name="Jeong K.C."/>
        </authorList>
    </citation>
    <scope>NUCLEOTIDE SEQUENCE [LARGE SCALE GENOMIC DNA]</scope>
    <source>
        <strain evidence="5 6">KG-31</strain>
    </source>
</reference>
<dbReference type="GO" id="GO:0003700">
    <property type="term" value="F:DNA-binding transcription factor activity"/>
    <property type="evidence" value="ECO:0007669"/>
    <property type="project" value="InterPro"/>
</dbReference>
<name>A0A5D3EB21_9BACE</name>
<dbReference type="PANTHER" id="PTHR43280:SF32">
    <property type="entry name" value="TRANSCRIPTIONAL REGULATORY PROTEIN"/>
    <property type="match status" value="1"/>
</dbReference>
<dbReference type="EMBL" id="VKLW01000019">
    <property type="protein sequence ID" value="TYK33152.1"/>
    <property type="molecule type" value="Genomic_DNA"/>
</dbReference>
<keyword evidence="2" id="KW-0238">DNA-binding</keyword>
<gene>
    <name evidence="5" type="ORF">FNJ60_09185</name>
</gene>
<dbReference type="SUPFAM" id="SSF46689">
    <property type="entry name" value="Homeodomain-like"/>
    <property type="match status" value="1"/>
</dbReference>
<accession>A0A5D3EB21</accession>
<dbReference type="AlphaFoldDB" id="A0A5D3EB21"/>
<keyword evidence="1" id="KW-0805">Transcription regulation</keyword>
<organism evidence="5 6">
    <name type="scientific">Bacteroides pyogenes</name>
    <dbReference type="NCBI Taxonomy" id="310300"/>
    <lineage>
        <taxon>Bacteria</taxon>
        <taxon>Pseudomonadati</taxon>
        <taxon>Bacteroidota</taxon>
        <taxon>Bacteroidia</taxon>
        <taxon>Bacteroidales</taxon>
        <taxon>Bacteroidaceae</taxon>
        <taxon>Bacteroides</taxon>
    </lineage>
</organism>
<dbReference type="PROSITE" id="PS01124">
    <property type="entry name" value="HTH_ARAC_FAMILY_2"/>
    <property type="match status" value="1"/>
</dbReference>
<dbReference type="PANTHER" id="PTHR43280">
    <property type="entry name" value="ARAC-FAMILY TRANSCRIPTIONAL REGULATOR"/>
    <property type="match status" value="1"/>
</dbReference>
<dbReference type="Proteomes" id="UP000324383">
    <property type="component" value="Unassembled WGS sequence"/>
</dbReference>
<dbReference type="SMART" id="SM00342">
    <property type="entry name" value="HTH_ARAC"/>
    <property type="match status" value="1"/>
</dbReference>
<proteinExistence type="predicted"/>
<protein>
    <submittedName>
        <fullName evidence="5">AraC family transcriptional regulator</fullName>
    </submittedName>
</protein>
<sequence length="296" mass="34013">MNVHLDQYLKQKEDSCILDKLLYVGCIHGQDRELPQEMTCKGGFFFLLVSEGNATLCDLQNNTAVIGKNDLISVSPVQEMSIKNFSGDYSMFCLMLDSSFFYSLSSSQYLYGKLCEFTSKSSFPLHLKDNIADYLRKIIGLFHDSPDEDVSHKEGIYRHLCDSFMLYVGDMLLLSIEDAYPSVSQRNIICNEFKKLLFEYYRQEHRISFYAERLAISGAYLSRVIREETGQTVYDHISELLYSDAKKMLSCSSADIQNITYTLGFNDQASFSKFFKRLSGLSPKEYRNRDVKKSIA</sequence>
<dbReference type="Pfam" id="PF12833">
    <property type="entry name" value="HTH_18"/>
    <property type="match status" value="1"/>
</dbReference>
<dbReference type="PRINTS" id="PR00032">
    <property type="entry name" value="HTHARAC"/>
</dbReference>
<evidence type="ECO:0000259" key="4">
    <source>
        <dbReference type="PROSITE" id="PS01124"/>
    </source>
</evidence>
<evidence type="ECO:0000256" key="1">
    <source>
        <dbReference type="ARBA" id="ARBA00023015"/>
    </source>
</evidence>
<feature type="domain" description="HTH araC/xylS-type" evidence="4">
    <location>
        <begin position="191"/>
        <end position="289"/>
    </location>
</feature>
<dbReference type="RefSeq" id="WP_148730558.1">
    <property type="nucleotide sequence ID" value="NZ_JADRGE010000009.1"/>
</dbReference>
<comment type="caution">
    <text evidence="5">The sequence shown here is derived from an EMBL/GenBank/DDBJ whole genome shotgun (WGS) entry which is preliminary data.</text>
</comment>
<dbReference type="InterPro" id="IPR020449">
    <property type="entry name" value="Tscrpt_reg_AraC-type_HTH"/>
</dbReference>
<evidence type="ECO:0000313" key="5">
    <source>
        <dbReference type="EMBL" id="TYK33152.1"/>
    </source>
</evidence>
<evidence type="ECO:0000313" key="6">
    <source>
        <dbReference type="Proteomes" id="UP000324383"/>
    </source>
</evidence>